<gene>
    <name evidence="1" type="ORF">GVT53_19540</name>
</gene>
<dbReference type="KEGG" id="mut:GVT53_19540"/>
<sequence length="53" mass="6050">MASDVQDLIVDDPWGWELEVHPVTKDLYSRTIESNHLGITDKVNDEEFSPSYG</sequence>
<dbReference type="Proteomes" id="UP000502928">
    <property type="component" value="Chromosome"/>
</dbReference>
<name>A0A6G7J7W3_9FLAO</name>
<accession>A0A6G7J7W3</accession>
<dbReference type="RefSeq" id="WP_166250150.1">
    <property type="nucleotide sequence ID" value="NZ_CP049616.1"/>
</dbReference>
<reference evidence="1 2" key="1">
    <citation type="submission" date="2020-02" db="EMBL/GenBank/DDBJ databases">
        <title>Complete genome of Muricauda sp. 501str8.</title>
        <authorList>
            <person name="Dong B."/>
            <person name="Zhu S."/>
            <person name="Yang J."/>
            <person name="Chen J."/>
        </authorList>
    </citation>
    <scope>NUCLEOTIDE SEQUENCE [LARGE SCALE GENOMIC DNA]</scope>
    <source>
        <strain evidence="1 2">501str8</strain>
    </source>
</reference>
<proteinExistence type="predicted"/>
<protein>
    <submittedName>
        <fullName evidence="1">Uncharacterized protein</fullName>
    </submittedName>
</protein>
<evidence type="ECO:0000313" key="1">
    <source>
        <dbReference type="EMBL" id="QII46780.1"/>
    </source>
</evidence>
<evidence type="ECO:0000313" key="2">
    <source>
        <dbReference type="Proteomes" id="UP000502928"/>
    </source>
</evidence>
<keyword evidence="2" id="KW-1185">Reference proteome</keyword>
<organism evidence="1 2">
    <name type="scientific">Flagellimonas oceani</name>
    <dbReference type="NCBI Taxonomy" id="2698672"/>
    <lineage>
        <taxon>Bacteria</taxon>
        <taxon>Pseudomonadati</taxon>
        <taxon>Bacteroidota</taxon>
        <taxon>Flavobacteriia</taxon>
        <taxon>Flavobacteriales</taxon>
        <taxon>Flavobacteriaceae</taxon>
        <taxon>Flagellimonas</taxon>
    </lineage>
</organism>
<dbReference type="EMBL" id="CP049616">
    <property type="protein sequence ID" value="QII46780.1"/>
    <property type="molecule type" value="Genomic_DNA"/>
</dbReference>
<dbReference type="AlphaFoldDB" id="A0A6G7J7W3"/>